<evidence type="ECO:0000256" key="1">
    <source>
        <dbReference type="ARBA" id="ARBA00006322"/>
    </source>
</evidence>
<dbReference type="PANTHER" id="PTHR31449">
    <property type="entry name" value="UPF0598 PROTEIN C8ORF82"/>
    <property type="match status" value="1"/>
</dbReference>
<dbReference type="InterPro" id="IPR028108">
    <property type="entry name" value="DUF4505"/>
</dbReference>
<feature type="non-terminal residue" evidence="3">
    <location>
        <position position="1"/>
    </location>
</feature>
<dbReference type="PANTHER" id="PTHR31449:SF3">
    <property type="entry name" value="UPF0598 PROTEIN C8ORF82"/>
    <property type="match status" value="1"/>
</dbReference>
<name>X6MZH0_RETFI</name>
<dbReference type="AlphaFoldDB" id="X6MZH0"/>
<proteinExistence type="inferred from homology"/>
<reference evidence="3 4" key="1">
    <citation type="journal article" date="2013" name="Curr. Biol.">
        <title>The Genome of the Foraminiferan Reticulomyxa filosa.</title>
        <authorList>
            <person name="Glockner G."/>
            <person name="Hulsmann N."/>
            <person name="Schleicher M."/>
            <person name="Noegel A.A."/>
            <person name="Eichinger L."/>
            <person name="Gallinger C."/>
            <person name="Pawlowski J."/>
            <person name="Sierra R."/>
            <person name="Euteneuer U."/>
            <person name="Pillet L."/>
            <person name="Moustafa A."/>
            <person name="Platzer M."/>
            <person name="Groth M."/>
            <person name="Szafranski K."/>
            <person name="Schliwa M."/>
        </authorList>
    </citation>
    <scope>NUCLEOTIDE SEQUENCE [LARGE SCALE GENOMIC DNA]</scope>
</reference>
<evidence type="ECO:0000313" key="3">
    <source>
        <dbReference type="EMBL" id="ETO19415.1"/>
    </source>
</evidence>
<keyword evidence="2" id="KW-1133">Transmembrane helix</keyword>
<evidence type="ECO:0000313" key="4">
    <source>
        <dbReference type="Proteomes" id="UP000023152"/>
    </source>
</evidence>
<keyword evidence="2" id="KW-0812">Transmembrane</keyword>
<comment type="similarity">
    <text evidence="1">Belongs to the UPF0598 family.</text>
</comment>
<organism evidence="3 4">
    <name type="scientific">Reticulomyxa filosa</name>
    <dbReference type="NCBI Taxonomy" id="46433"/>
    <lineage>
        <taxon>Eukaryota</taxon>
        <taxon>Sar</taxon>
        <taxon>Rhizaria</taxon>
        <taxon>Retaria</taxon>
        <taxon>Foraminifera</taxon>
        <taxon>Monothalamids</taxon>
        <taxon>Reticulomyxidae</taxon>
        <taxon>Reticulomyxa</taxon>
    </lineage>
</organism>
<evidence type="ECO:0000256" key="2">
    <source>
        <dbReference type="SAM" id="Phobius"/>
    </source>
</evidence>
<protein>
    <submittedName>
        <fullName evidence="3">Uncharacterized protein</fullName>
    </submittedName>
</protein>
<dbReference type="OrthoDB" id="10260024at2759"/>
<accession>X6MZH0</accession>
<keyword evidence="2" id="KW-0472">Membrane</keyword>
<keyword evidence="4" id="KW-1185">Reference proteome</keyword>
<comment type="caution">
    <text evidence="3">The sequence shown here is derived from an EMBL/GenBank/DDBJ whole genome shotgun (WGS) entry which is preliminary data.</text>
</comment>
<dbReference type="EMBL" id="ASPP01013689">
    <property type="protein sequence ID" value="ETO19415.1"/>
    <property type="molecule type" value="Genomic_DNA"/>
</dbReference>
<gene>
    <name evidence="3" type="ORF">RFI_17827</name>
</gene>
<dbReference type="Pfam" id="PF14956">
    <property type="entry name" value="DUF4505"/>
    <property type="match status" value="2"/>
</dbReference>
<dbReference type="Proteomes" id="UP000023152">
    <property type="component" value="Unassembled WGS sequence"/>
</dbReference>
<feature type="transmembrane region" description="Helical" evidence="2">
    <location>
        <begin position="108"/>
        <end position="132"/>
    </location>
</feature>
<sequence>EIKIVKIPLKLQLYIRKTKRTKKGESFNKSSLKMYSYRYVHHIRIKHNIFHHRAFTTTSIKDKLYTREYFYWIDKDGKLFLEETKPKIFTTCLKDTRFLNFFSSISKVIFCLWQSLSFFFLLHISLLFWFYLENMNILFIDNKLSIHEEYPYISPCGKEMNFIKCDTSPIVFFDLIAKEASSDSGAEWELIYGGSLRVPFDPYALRVHGKNWKVYHPVPDNVQCNDPMAPLQRYGVIGSDLLLRLDHQDVIRANTSHQLSQTDRTHDIVNKDDKSVGYQLIWNEQSIVLPVVH</sequence>